<sequence length="503" mass="55547">MKTINIREGMRFGMGVDSVVERVCGEAIEHAGEVGSEGGQNAYPSVSMIESQESLLESLNISAALSARYGLAASLDTKMKFAQQHAVNEYSLYFLFRVEVENPPRAMRAPRLTAAAQAIYDRSPEEFTAVYGDTYIDSIYSGGEFYGLFTFRTRDESSKSEVAAELNGEIGNFLAGVEIAASFQNTVARASRKASMSIQAVMSGGSGLHNPASLDELRALYANFNVAVRDHPIDYKAHIKDFRYLPLPRGASQASRILRRDTIEACGRNVIEAIRQRGKLDYIIANPRQFEPFDLELLKSKRTAVNALAPRWAERAEQCSADVAQCSLEGLEPVTVDYPKRLAVTDPLDKKWEYVKLHDSRAAPYFLEAYCVGGIETYDEHDGGRYKIFTNNGAPIGGIFWHPQISEEAVIVYGGIFLAYMARGGCEGPLGYPRADEEALGHLPGWPAGVGDGLDRVSRFRNGVLWWDAQSGVVSDRLPRSIFDFEPRPLPRIPPRVVIRPGG</sequence>
<organism evidence="1 2">
    <name type="scientific">Caulobacter mirabilis</name>
    <dbReference type="NCBI Taxonomy" id="69666"/>
    <lineage>
        <taxon>Bacteria</taxon>
        <taxon>Pseudomonadati</taxon>
        <taxon>Pseudomonadota</taxon>
        <taxon>Alphaproteobacteria</taxon>
        <taxon>Caulobacterales</taxon>
        <taxon>Caulobacteraceae</taxon>
        <taxon>Caulobacter</taxon>
    </lineage>
</organism>
<dbReference type="Proteomes" id="UP000228945">
    <property type="component" value="Chromosome"/>
</dbReference>
<accession>A0A2D2AXF5</accession>
<proteinExistence type="predicted"/>
<keyword evidence="2" id="KW-1185">Reference proteome</keyword>
<dbReference type="AlphaFoldDB" id="A0A2D2AXF5"/>
<name>A0A2D2AXF5_9CAUL</name>
<evidence type="ECO:0000313" key="1">
    <source>
        <dbReference type="EMBL" id="ATQ42686.1"/>
    </source>
</evidence>
<dbReference type="KEGG" id="cmb:CSW64_09810"/>
<dbReference type="EMBL" id="CP024201">
    <property type="protein sequence ID" value="ATQ42686.1"/>
    <property type="molecule type" value="Genomic_DNA"/>
</dbReference>
<gene>
    <name evidence="1" type="ORF">CSW64_09810</name>
</gene>
<evidence type="ECO:0000313" key="2">
    <source>
        <dbReference type="Proteomes" id="UP000228945"/>
    </source>
</evidence>
<dbReference type="OrthoDB" id="15609at2"/>
<protein>
    <submittedName>
        <fullName evidence="1">Uncharacterized protein</fullName>
    </submittedName>
</protein>
<dbReference type="RefSeq" id="WP_099621940.1">
    <property type="nucleotide sequence ID" value="NZ_CP024201.1"/>
</dbReference>
<reference evidence="1 2" key="1">
    <citation type="submission" date="2017-10" db="EMBL/GenBank/DDBJ databases">
        <title>Genome sequence of Caulobacter mirabilis FWC38.</title>
        <authorList>
            <person name="Fiebig A."/>
            <person name="Crosson S."/>
        </authorList>
    </citation>
    <scope>NUCLEOTIDE SEQUENCE [LARGE SCALE GENOMIC DNA]</scope>
    <source>
        <strain evidence="1 2">FWC 38</strain>
    </source>
</reference>